<dbReference type="GO" id="GO:0006313">
    <property type="term" value="P:DNA transposition"/>
    <property type="evidence" value="ECO:0007669"/>
    <property type="project" value="InterPro"/>
</dbReference>
<dbReference type="Gene3D" id="1.10.1180.10">
    <property type="entry name" value="B transposition protein, C-terminal domain"/>
    <property type="match status" value="1"/>
</dbReference>
<comment type="caution">
    <text evidence="2">The sequence shown here is derived from an EMBL/GenBank/DDBJ whole genome shotgun (WGS) entry which is preliminary data.</text>
</comment>
<dbReference type="RefSeq" id="WP_004858413.1">
    <property type="nucleotide sequence ID" value="NZ_JH725050.1"/>
</dbReference>
<protein>
    <recommendedName>
        <fullName evidence="1">B transposition protein C-terminal domain-containing protein</fullName>
    </recommendedName>
</protein>
<sequence>MSKNQHKMGKIIDVLQKIRSSFLIQRLNVYKPCSLIVDINGTNLALVNNDEILGHFTYRQNSRSYTQIKSCLTMYLKCCKFSHEDIAARICHWEIENPRTIKFLTGIGLKVSALHKIYKTRMLIYMAMLDDNNEVMSKHTKAAWKNRNVEECA</sequence>
<reference evidence="2 3" key="1">
    <citation type="submission" date="2012-03" db="EMBL/GenBank/DDBJ databases">
        <title>The Genome Sequence of Bartonella taylorii 8TBB.</title>
        <authorList>
            <consortium name="The Broad Institute Genome Sequencing Platform"/>
            <consortium name="The Broad Institute Genome Sequencing Center for Infectious Disease"/>
            <person name="Feldgarden M."/>
            <person name="Kirby J."/>
            <person name="Kosoy M."/>
            <person name="Birtles R."/>
            <person name="Probert W.S."/>
            <person name="Chiaraviglio L."/>
            <person name="Young S.K."/>
            <person name="Zeng Q."/>
            <person name="Gargeya S."/>
            <person name="Fitzgerald M."/>
            <person name="Haas B."/>
            <person name="Abouelleil A."/>
            <person name="Alvarado L."/>
            <person name="Arachchi H.M."/>
            <person name="Berlin A."/>
            <person name="Chapman S.B."/>
            <person name="Gearin G."/>
            <person name="Goldberg J."/>
            <person name="Griggs A."/>
            <person name="Gujja S."/>
            <person name="Hansen M."/>
            <person name="Heiman D."/>
            <person name="Howarth C."/>
            <person name="Larimer J."/>
            <person name="Lui A."/>
            <person name="MacDonald P.J.P."/>
            <person name="McCowen C."/>
            <person name="Montmayeur A."/>
            <person name="Murphy C."/>
            <person name="Neiman D."/>
            <person name="Pearson M."/>
            <person name="Priest M."/>
            <person name="Roberts A."/>
            <person name="Saif S."/>
            <person name="Shea T."/>
            <person name="Sisk P."/>
            <person name="Stolte C."/>
            <person name="Sykes S."/>
            <person name="Wortman J."/>
            <person name="Nusbaum C."/>
            <person name="Birren B."/>
        </authorList>
    </citation>
    <scope>NUCLEOTIDE SEQUENCE [LARGE SCALE GENOMIC DNA]</scope>
    <source>
        <strain evidence="2 3">8TBB</strain>
    </source>
</reference>
<gene>
    <name evidence="2" type="ORF">ME9_00426</name>
</gene>
<dbReference type="AlphaFoldDB" id="A0A9P2S1V7"/>
<evidence type="ECO:0000313" key="3">
    <source>
        <dbReference type="Proteomes" id="UP000002648"/>
    </source>
</evidence>
<dbReference type="GO" id="GO:0003677">
    <property type="term" value="F:DNA binding"/>
    <property type="evidence" value="ECO:0007669"/>
    <property type="project" value="InterPro"/>
</dbReference>
<evidence type="ECO:0000259" key="1">
    <source>
        <dbReference type="Pfam" id="PF09077"/>
    </source>
</evidence>
<name>A0A9P2S1V7_BARTA</name>
<proteinExistence type="predicted"/>
<feature type="domain" description="B transposition protein C-terminal" evidence="1">
    <location>
        <begin position="80"/>
        <end position="145"/>
    </location>
</feature>
<dbReference type="EMBL" id="AIMD01000013">
    <property type="protein sequence ID" value="EJF97340.1"/>
    <property type="molecule type" value="Genomic_DNA"/>
</dbReference>
<organism evidence="2 3">
    <name type="scientific">Bartonella taylorii 8TBB</name>
    <dbReference type="NCBI Taxonomy" id="1094560"/>
    <lineage>
        <taxon>Bacteria</taxon>
        <taxon>Pseudomonadati</taxon>
        <taxon>Pseudomonadota</taxon>
        <taxon>Alphaproteobacteria</taxon>
        <taxon>Hyphomicrobiales</taxon>
        <taxon>Bartonellaceae</taxon>
        <taxon>Bartonella</taxon>
    </lineage>
</organism>
<keyword evidence="3" id="KW-1185">Reference proteome</keyword>
<dbReference type="InterPro" id="IPR009084">
    <property type="entry name" value="B_transpositn_C"/>
</dbReference>
<accession>A0A9P2S1V7</accession>
<dbReference type="InterPro" id="IPR036733">
    <property type="entry name" value="B_transposit_C_sf"/>
</dbReference>
<evidence type="ECO:0000313" key="2">
    <source>
        <dbReference type="EMBL" id="EJF97340.1"/>
    </source>
</evidence>
<dbReference type="Pfam" id="PF09077">
    <property type="entry name" value="Phage-MuB_C"/>
    <property type="match status" value="1"/>
</dbReference>
<dbReference type="Proteomes" id="UP000002648">
    <property type="component" value="Unassembled WGS sequence"/>
</dbReference>
<dbReference type="OrthoDB" id="7926426at2"/>